<dbReference type="KEGG" id="mtar:DF168_01126"/>
<keyword evidence="5 7" id="KW-1133">Transmembrane helix</keyword>
<evidence type="ECO:0000256" key="7">
    <source>
        <dbReference type="SAM" id="Phobius"/>
    </source>
</evidence>
<dbReference type="Gene3D" id="1.20.1540.10">
    <property type="entry name" value="Rhomboid-like"/>
    <property type="match status" value="1"/>
</dbReference>
<feature type="domain" description="DUF6576" evidence="9">
    <location>
        <begin position="255"/>
        <end position="288"/>
    </location>
</feature>
<dbReference type="GO" id="GO:0016020">
    <property type="term" value="C:membrane"/>
    <property type="evidence" value="ECO:0007669"/>
    <property type="project" value="UniProtKB-SubCell"/>
</dbReference>
<dbReference type="GO" id="GO:0004252">
    <property type="term" value="F:serine-type endopeptidase activity"/>
    <property type="evidence" value="ECO:0007669"/>
    <property type="project" value="InterPro"/>
</dbReference>
<dbReference type="InterPro" id="IPR050925">
    <property type="entry name" value="Rhomboid_protease_S54"/>
</dbReference>
<dbReference type="AlphaFoldDB" id="A0A2Z4AFY4"/>
<dbReference type="InterPro" id="IPR035952">
    <property type="entry name" value="Rhomboid-like_sf"/>
</dbReference>
<keyword evidence="4" id="KW-0378">Hydrolase</keyword>
<dbReference type="PANTHER" id="PTHR43731:SF14">
    <property type="entry name" value="PRESENILIN-ASSOCIATED RHOMBOID-LIKE PROTEIN, MITOCHONDRIAL"/>
    <property type="match status" value="1"/>
</dbReference>
<dbReference type="InterPro" id="IPR022764">
    <property type="entry name" value="Peptidase_S54_rhomboid_dom"/>
</dbReference>
<organism evidence="10 11">
    <name type="scientific">Candidatus Moanibacter tarae</name>
    <dbReference type="NCBI Taxonomy" id="2200854"/>
    <lineage>
        <taxon>Bacteria</taxon>
        <taxon>Pseudomonadati</taxon>
        <taxon>Verrucomicrobiota</taxon>
        <taxon>Opitutia</taxon>
        <taxon>Puniceicoccales</taxon>
        <taxon>Puniceicoccales incertae sedis</taxon>
        <taxon>Candidatus Moanibacter</taxon>
    </lineage>
</organism>
<dbReference type="PANTHER" id="PTHR43731">
    <property type="entry name" value="RHOMBOID PROTEASE"/>
    <property type="match status" value="1"/>
</dbReference>
<gene>
    <name evidence="10" type="ORF">DF168_01126</name>
</gene>
<keyword evidence="3 7" id="KW-0812">Transmembrane</keyword>
<feature type="transmembrane region" description="Helical" evidence="7">
    <location>
        <begin position="20"/>
        <end position="39"/>
    </location>
</feature>
<protein>
    <submittedName>
        <fullName evidence="10">Uncharacterized protein</fullName>
    </submittedName>
</protein>
<accession>A0A2Z4AFY4</accession>
<dbReference type="EMBL" id="CP029803">
    <property type="protein sequence ID" value="AWT59928.1"/>
    <property type="molecule type" value="Genomic_DNA"/>
</dbReference>
<evidence type="ECO:0000313" key="10">
    <source>
        <dbReference type="EMBL" id="AWT59928.1"/>
    </source>
</evidence>
<dbReference type="InterPro" id="IPR046483">
    <property type="entry name" value="DUF6576"/>
</dbReference>
<evidence type="ECO:0000259" key="9">
    <source>
        <dbReference type="Pfam" id="PF20216"/>
    </source>
</evidence>
<sequence>MLYDRPYMQTPPLRNDVQAIRWIIIANAAVFLVAQIPINFGSTFLHEIFHLSWSNIRSGLIWCIATYSLIHADFFHILATSLLVFFFGRPLQTQIGGNRLLEIYVTSVLFGALFWLPVNLTSQGSVVGSSAGALGIATVFCLSNFNQRINLLLFFIMPVTITGKQMIAFFFGFDLIGFLFFEMGPLQSVSPLFSKGIAYSAHLGGMIGGYLFYRYRIDRKSLLRRRSPLIEIPLWVKKKAKKSPSKPNFRINILNRKQLKTEVDRILDKINTSGFGSLSEEEKQILDRAKDTLNH</sequence>
<evidence type="ECO:0000313" key="11">
    <source>
        <dbReference type="Proteomes" id="UP000247465"/>
    </source>
</evidence>
<feature type="transmembrane region" description="Helical" evidence="7">
    <location>
        <begin position="196"/>
        <end position="215"/>
    </location>
</feature>
<reference evidence="10 11" key="1">
    <citation type="submission" date="2018-06" db="EMBL/GenBank/DDBJ databases">
        <title>Draft Genome Sequence of a Novel Marine Bacterium Related to the Verrucomicrobia.</title>
        <authorList>
            <person name="Vosseberg J."/>
            <person name="Martijn J."/>
            <person name="Ettema T.J.G."/>
        </authorList>
    </citation>
    <scope>NUCLEOTIDE SEQUENCE [LARGE SCALE GENOMIC DNA]</scope>
    <source>
        <strain evidence="10">TARA_B100001123</strain>
    </source>
</reference>
<dbReference type="Pfam" id="PF20216">
    <property type="entry name" value="DUF6576"/>
    <property type="match status" value="1"/>
</dbReference>
<dbReference type="Pfam" id="PF01694">
    <property type="entry name" value="Rhomboid"/>
    <property type="match status" value="1"/>
</dbReference>
<proteinExistence type="inferred from homology"/>
<evidence type="ECO:0000256" key="4">
    <source>
        <dbReference type="ARBA" id="ARBA00022801"/>
    </source>
</evidence>
<comment type="similarity">
    <text evidence="2">Belongs to the peptidase S54 family.</text>
</comment>
<dbReference type="Proteomes" id="UP000247465">
    <property type="component" value="Chromosome"/>
</dbReference>
<name>A0A2Z4AFY4_9BACT</name>
<evidence type="ECO:0000256" key="3">
    <source>
        <dbReference type="ARBA" id="ARBA00022692"/>
    </source>
</evidence>
<evidence type="ECO:0000256" key="1">
    <source>
        <dbReference type="ARBA" id="ARBA00004141"/>
    </source>
</evidence>
<feature type="transmembrane region" description="Helical" evidence="7">
    <location>
        <begin position="59"/>
        <end position="88"/>
    </location>
</feature>
<feature type="transmembrane region" description="Helical" evidence="7">
    <location>
        <begin position="124"/>
        <end position="145"/>
    </location>
</feature>
<evidence type="ECO:0000256" key="2">
    <source>
        <dbReference type="ARBA" id="ARBA00009045"/>
    </source>
</evidence>
<dbReference type="SUPFAM" id="SSF144091">
    <property type="entry name" value="Rhomboid-like"/>
    <property type="match status" value="1"/>
</dbReference>
<evidence type="ECO:0000259" key="8">
    <source>
        <dbReference type="Pfam" id="PF01694"/>
    </source>
</evidence>
<evidence type="ECO:0000256" key="6">
    <source>
        <dbReference type="ARBA" id="ARBA00023136"/>
    </source>
</evidence>
<feature type="transmembrane region" description="Helical" evidence="7">
    <location>
        <begin position="100"/>
        <end position="118"/>
    </location>
</feature>
<feature type="domain" description="Peptidase S54 rhomboid" evidence="8">
    <location>
        <begin position="61"/>
        <end position="213"/>
    </location>
</feature>
<keyword evidence="6 7" id="KW-0472">Membrane</keyword>
<comment type="subcellular location">
    <subcellularLocation>
        <location evidence="1">Membrane</location>
        <topology evidence="1">Multi-pass membrane protein</topology>
    </subcellularLocation>
</comment>
<evidence type="ECO:0000256" key="5">
    <source>
        <dbReference type="ARBA" id="ARBA00022989"/>
    </source>
</evidence>